<dbReference type="EMBL" id="JAICCE010000016">
    <property type="protein sequence ID" value="KAG9266811.1"/>
    <property type="molecule type" value="Genomic_DNA"/>
</dbReference>
<comment type="caution">
    <text evidence="1">The sequence shown here is derived from an EMBL/GenBank/DDBJ whole genome shotgun (WGS) entry which is preliminary data.</text>
</comment>
<accession>A0A8T2LCZ7</accession>
<proteinExistence type="predicted"/>
<dbReference type="AlphaFoldDB" id="A0A8T2LCZ7"/>
<protein>
    <submittedName>
        <fullName evidence="1">Uncharacterized protein</fullName>
    </submittedName>
</protein>
<name>A0A8T2LCZ7_ASTMX</name>
<sequence>MEPVLAEANQGRLLDPSVYSATWRAVEDSLSGQVLFHFLSFFPTTPPKKGPMPKTIFTSIVIYHIVTVTIEIKAIITCLPLDSPW</sequence>
<gene>
    <name evidence="1" type="ORF">AMEX_G19469</name>
</gene>
<organism evidence="1 2">
    <name type="scientific">Astyanax mexicanus</name>
    <name type="common">Blind cave fish</name>
    <name type="synonym">Astyanax fasciatus mexicanus</name>
    <dbReference type="NCBI Taxonomy" id="7994"/>
    <lineage>
        <taxon>Eukaryota</taxon>
        <taxon>Metazoa</taxon>
        <taxon>Chordata</taxon>
        <taxon>Craniata</taxon>
        <taxon>Vertebrata</taxon>
        <taxon>Euteleostomi</taxon>
        <taxon>Actinopterygii</taxon>
        <taxon>Neopterygii</taxon>
        <taxon>Teleostei</taxon>
        <taxon>Ostariophysi</taxon>
        <taxon>Characiformes</taxon>
        <taxon>Characoidei</taxon>
        <taxon>Acestrorhamphidae</taxon>
        <taxon>Acestrorhamphinae</taxon>
        <taxon>Astyanax</taxon>
    </lineage>
</organism>
<dbReference type="Proteomes" id="UP000752171">
    <property type="component" value="Unassembled WGS sequence"/>
</dbReference>
<reference evidence="1 2" key="1">
    <citation type="submission" date="2021-07" db="EMBL/GenBank/DDBJ databases">
        <authorList>
            <person name="Imarazene B."/>
            <person name="Zahm M."/>
            <person name="Klopp C."/>
            <person name="Cabau C."/>
            <person name="Beille S."/>
            <person name="Jouanno E."/>
            <person name="Castinel A."/>
            <person name="Lluch J."/>
            <person name="Gil L."/>
            <person name="Kuchtly C."/>
            <person name="Lopez Roques C."/>
            <person name="Donnadieu C."/>
            <person name="Parrinello H."/>
            <person name="Journot L."/>
            <person name="Du K."/>
            <person name="Schartl M."/>
            <person name="Retaux S."/>
            <person name="Guiguen Y."/>
        </authorList>
    </citation>
    <scope>NUCLEOTIDE SEQUENCE [LARGE SCALE GENOMIC DNA]</scope>
    <source>
        <strain evidence="1">Pach_M1</strain>
        <tissue evidence="1">Testis</tissue>
    </source>
</reference>
<evidence type="ECO:0000313" key="1">
    <source>
        <dbReference type="EMBL" id="KAG9266811.1"/>
    </source>
</evidence>
<evidence type="ECO:0000313" key="2">
    <source>
        <dbReference type="Proteomes" id="UP000752171"/>
    </source>
</evidence>